<dbReference type="GO" id="GO:0015562">
    <property type="term" value="F:efflux transmembrane transporter activity"/>
    <property type="evidence" value="ECO:0007669"/>
    <property type="project" value="TreeGrafter"/>
</dbReference>
<dbReference type="GO" id="GO:1990281">
    <property type="term" value="C:efflux pump complex"/>
    <property type="evidence" value="ECO:0007669"/>
    <property type="project" value="TreeGrafter"/>
</dbReference>
<dbReference type="PANTHER" id="PTHR30469:SF15">
    <property type="entry name" value="HLYD FAMILY OF SECRETION PROTEINS"/>
    <property type="match status" value="1"/>
</dbReference>
<proteinExistence type="inferred from homology"/>
<feature type="domain" description="Multidrug resistance protein MdtA-like C-terminal permuted SH3" evidence="7">
    <location>
        <begin position="302"/>
        <end position="365"/>
    </location>
</feature>
<dbReference type="InterPro" id="IPR058625">
    <property type="entry name" value="MdtA-like_BSH"/>
</dbReference>
<dbReference type="Gene3D" id="2.40.30.170">
    <property type="match status" value="1"/>
</dbReference>
<comment type="subcellular location">
    <subcellularLocation>
        <location evidence="1">Cell envelope</location>
    </subcellularLocation>
</comment>
<keyword evidence="9" id="KW-1185">Reference proteome</keyword>
<dbReference type="PROSITE" id="PS51257">
    <property type="entry name" value="PROKAR_LIPOPROTEIN"/>
    <property type="match status" value="1"/>
</dbReference>
<evidence type="ECO:0000256" key="2">
    <source>
        <dbReference type="ARBA" id="ARBA00009477"/>
    </source>
</evidence>
<feature type="coiled-coil region" evidence="4">
    <location>
        <begin position="17"/>
        <end position="51"/>
    </location>
</feature>
<dbReference type="Pfam" id="PF25954">
    <property type="entry name" value="Beta-barrel_RND_2"/>
    <property type="match status" value="1"/>
</dbReference>
<evidence type="ECO:0000256" key="4">
    <source>
        <dbReference type="SAM" id="Coils"/>
    </source>
</evidence>
<name>A0A6M0IAY7_9BACT</name>
<evidence type="ECO:0000259" key="6">
    <source>
        <dbReference type="Pfam" id="PF25954"/>
    </source>
</evidence>
<dbReference type="EMBL" id="JAAGNZ010000001">
    <property type="protein sequence ID" value="NEU65270.1"/>
    <property type="molecule type" value="Genomic_DNA"/>
</dbReference>
<evidence type="ECO:0000256" key="1">
    <source>
        <dbReference type="ARBA" id="ARBA00004196"/>
    </source>
</evidence>
<dbReference type="Pfam" id="PF25917">
    <property type="entry name" value="BSH_RND"/>
    <property type="match status" value="1"/>
</dbReference>
<dbReference type="Gene3D" id="1.10.287.470">
    <property type="entry name" value="Helix hairpin bin"/>
    <property type="match status" value="1"/>
</dbReference>
<keyword evidence="3" id="KW-0813">Transport</keyword>
<organism evidence="8 9">
    <name type="scientific">Spirosoma agri</name>
    <dbReference type="NCBI Taxonomy" id="1987381"/>
    <lineage>
        <taxon>Bacteria</taxon>
        <taxon>Pseudomonadati</taxon>
        <taxon>Bacteroidota</taxon>
        <taxon>Cytophagia</taxon>
        <taxon>Cytophagales</taxon>
        <taxon>Cytophagaceae</taxon>
        <taxon>Spirosoma</taxon>
    </lineage>
</organism>
<sequence>MKSYYAIVLVSLLAACSQEKKSDLQGKRDELAELKSQQTELNSKIKTLEGEVTKLDPKKTEESRLKDVTVAPLSIGTFKHFVELQGTIDAKNNVQVSPKSGGVVTAVYVKEGDQVRAGQAIAKVDDQLLRESVSEVKTQLSLANTVFEKQASLWKQQIGTEIQYLQAKNNKETLERRLSTLNAQLSQSTITAPISGVVDQVNVKIGQSAAPGVGLVRVVNLSQLKVVAKVSDTYSGSVHKGDAVQVRFPDISRELSSRITFVSTTVDPLSRTFTIEAPLPSDNSLKPNMLAQIKINDATKVNAIVINQNLIQDTENGKLVYVAVSEGGKKIAKAKTVKTGQSYGGQIEITQGLQSGDQIVTAGYQDLVDGQPINF</sequence>
<evidence type="ECO:0000313" key="8">
    <source>
        <dbReference type="EMBL" id="NEU65270.1"/>
    </source>
</evidence>
<evidence type="ECO:0000313" key="9">
    <source>
        <dbReference type="Proteomes" id="UP000477386"/>
    </source>
</evidence>
<dbReference type="Gene3D" id="2.40.50.100">
    <property type="match status" value="1"/>
</dbReference>
<feature type="coiled-coil region" evidence="4">
    <location>
        <begin position="164"/>
        <end position="191"/>
    </location>
</feature>
<dbReference type="AlphaFoldDB" id="A0A6M0IAY7"/>
<dbReference type="InterPro" id="IPR058792">
    <property type="entry name" value="Beta-barrel_RND_2"/>
</dbReference>
<comment type="similarity">
    <text evidence="2">Belongs to the membrane fusion protein (MFP) (TC 8.A.1) family.</text>
</comment>
<dbReference type="SUPFAM" id="SSF111369">
    <property type="entry name" value="HlyD-like secretion proteins"/>
    <property type="match status" value="1"/>
</dbReference>
<protein>
    <submittedName>
        <fullName evidence="8">Efflux RND transporter periplasmic adaptor subunit</fullName>
    </submittedName>
</protein>
<dbReference type="NCBIfam" id="TIGR01730">
    <property type="entry name" value="RND_mfp"/>
    <property type="match status" value="1"/>
</dbReference>
<comment type="caution">
    <text evidence="8">The sequence shown here is derived from an EMBL/GenBank/DDBJ whole genome shotgun (WGS) entry which is preliminary data.</text>
</comment>
<evidence type="ECO:0000259" key="7">
    <source>
        <dbReference type="Pfam" id="PF25967"/>
    </source>
</evidence>
<evidence type="ECO:0000256" key="3">
    <source>
        <dbReference type="ARBA" id="ARBA00022448"/>
    </source>
</evidence>
<dbReference type="Proteomes" id="UP000477386">
    <property type="component" value="Unassembled WGS sequence"/>
</dbReference>
<dbReference type="RefSeq" id="WP_164034615.1">
    <property type="nucleotide sequence ID" value="NZ_JAAGNZ010000001.1"/>
</dbReference>
<dbReference type="Gene3D" id="2.40.420.20">
    <property type="match status" value="1"/>
</dbReference>
<gene>
    <name evidence="8" type="ORF">GK091_00095</name>
</gene>
<reference evidence="8 9" key="1">
    <citation type="submission" date="2020-02" db="EMBL/GenBank/DDBJ databases">
        <title>Draft genome sequence of two Spirosoma agri KCTC 52727 and Spirosoma terrae KCTC 52035.</title>
        <authorList>
            <person name="Rojas J."/>
            <person name="Ambika Manirajan B."/>
            <person name="Ratering S."/>
            <person name="Suarez C."/>
            <person name="Schnell S."/>
        </authorList>
    </citation>
    <scope>NUCLEOTIDE SEQUENCE [LARGE SCALE GENOMIC DNA]</scope>
    <source>
        <strain evidence="8 9">KCTC 52727</strain>
    </source>
</reference>
<dbReference type="Pfam" id="PF25967">
    <property type="entry name" value="RND-MFP_C"/>
    <property type="match status" value="1"/>
</dbReference>
<evidence type="ECO:0000259" key="5">
    <source>
        <dbReference type="Pfam" id="PF25917"/>
    </source>
</evidence>
<feature type="domain" description="CusB-like beta-barrel" evidence="6">
    <location>
        <begin position="226"/>
        <end position="298"/>
    </location>
</feature>
<dbReference type="InterPro" id="IPR058627">
    <property type="entry name" value="MdtA-like_C"/>
</dbReference>
<dbReference type="PANTHER" id="PTHR30469">
    <property type="entry name" value="MULTIDRUG RESISTANCE PROTEIN MDTA"/>
    <property type="match status" value="1"/>
</dbReference>
<keyword evidence="4" id="KW-0175">Coiled coil</keyword>
<accession>A0A6M0IAY7</accession>
<feature type="domain" description="Multidrug resistance protein MdtA-like barrel-sandwich hybrid" evidence="5">
    <location>
        <begin position="92"/>
        <end position="212"/>
    </location>
</feature>
<dbReference type="InterPro" id="IPR006143">
    <property type="entry name" value="RND_pump_MFP"/>
</dbReference>